<dbReference type="GO" id="GO:0005944">
    <property type="term" value="C:phosphatidylinositol 3-kinase complex, class IB"/>
    <property type="evidence" value="ECO:0007669"/>
    <property type="project" value="InterPro"/>
</dbReference>
<reference evidence="2" key="1">
    <citation type="submission" date="2025-08" db="UniProtKB">
        <authorList>
            <consortium name="Ensembl"/>
        </authorList>
    </citation>
    <scope>IDENTIFICATION</scope>
</reference>
<dbReference type="Ensembl" id="ENSPKIT00000002919.1">
    <property type="protein sequence ID" value="ENSPKIP00000022261.1"/>
    <property type="gene ID" value="ENSPKIG00000006340.1"/>
</dbReference>
<organism evidence="2 3">
    <name type="scientific">Paramormyrops kingsleyae</name>
    <dbReference type="NCBI Taxonomy" id="1676925"/>
    <lineage>
        <taxon>Eukaryota</taxon>
        <taxon>Metazoa</taxon>
        <taxon>Chordata</taxon>
        <taxon>Craniata</taxon>
        <taxon>Vertebrata</taxon>
        <taxon>Euteleostomi</taxon>
        <taxon>Actinopterygii</taxon>
        <taxon>Neopterygii</taxon>
        <taxon>Teleostei</taxon>
        <taxon>Osteoglossocephala</taxon>
        <taxon>Osteoglossomorpha</taxon>
        <taxon>Osteoglossiformes</taxon>
        <taxon>Mormyridae</taxon>
        <taxon>Paramormyrops</taxon>
    </lineage>
</organism>
<dbReference type="AlphaFoldDB" id="A0A3B3RWW2"/>
<dbReference type="Proteomes" id="UP000261540">
    <property type="component" value="Unplaced"/>
</dbReference>
<accession>A0A3B3RWW2</accession>
<evidence type="ECO:0000313" key="2">
    <source>
        <dbReference type="Ensembl" id="ENSPKIP00000022261.1"/>
    </source>
</evidence>
<proteinExistence type="predicted"/>
<dbReference type="GO" id="GO:0046935">
    <property type="term" value="F:1-phosphatidylinositol-3-kinase regulator activity"/>
    <property type="evidence" value="ECO:0007669"/>
    <property type="project" value="InterPro"/>
</dbReference>
<dbReference type="Pfam" id="PF10486">
    <property type="entry name" value="PI3K_1B_p101"/>
    <property type="match status" value="2"/>
</dbReference>
<dbReference type="PANTHER" id="PTHR15593">
    <property type="entry name" value="PHOSPHATIDYLINOSITOL 3-KINASE REGULATORY SUBUNIT"/>
    <property type="match status" value="1"/>
</dbReference>
<evidence type="ECO:0000313" key="3">
    <source>
        <dbReference type="Proteomes" id="UP000261540"/>
    </source>
</evidence>
<reference evidence="2" key="2">
    <citation type="submission" date="2025-09" db="UniProtKB">
        <authorList>
            <consortium name="Ensembl"/>
        </authorList>
    </citation>
    <scope>IDENTIFICATION</scope>
</reference>
<feature type="region of interest" description="Disordered" evidence="1">
    <location>
        <begin position="1"/>
        <end position="21"/>
    </location>
</feature>
<evidence type="ECO:0000256" key="1">
    <source>
        <dbReference type="SAM" id="MobiDB-lite"/>
    </source>
</evidence>
<keyword evidence="3" id="KW-1185">Reference proteome</keyword>
<dbReference type="GeneTree" id="ENSGT00530000063753"/>
<dbReference type="InterPro" id="IPR019522">
    <property type="entry name" value="PIK3R5/6"/>
</dbReference>
<feature type="compositionally biased region" description="Polar residues" evidence="1">
    <location>
        <begin position="1"/>
        <end position="10"/>
    </location>
</feature>
<sequence>MAFWEISNSKDSMEPTAGGSVSSTAAESDIYRSLQAVLREVDCRHPASLFNRGMLRWTLHKKVQNHPMNSLSLVKVVVKELERAERLDVKTYIIPLLHTLIYAVIQASYIPDELYKRVYDICKRLLILPQPYCIVGLGYAKHMKTEMSTPGVMYQRMVLAEQNLKTESYPFHEKVLVFADPSVFSGPLGEAVRADMEPTGSIRGSLGHMCSVIQHTVQAALGESCQGSVLAGALGDIGQDVEPYFQEVVAAVEQSAEEISTERAPHTAKLQQLYDKILAAARRETAPEPSSQSPYASPLPNPEFSFHLWKEDDDLWKELAKRFRPASMTEQYSISQDDFDVADLPADLGSDMPRYSVMSTDSGIERDLPAIELLGIGADTPAGGSGAVQEQQEPVRLNRRGGIRMKPSVTDSMVLIQDSLEEGGTSGTLLRKAGSGSTPLPKQQRHFTARVVVMGDDRVLGKLARAYYSLRKREARRLFLTTRVNLQMYYVPVTNDPAATSPRNENVSSMRSSICSVAAYLGRVDPWYDCNITSLGYMIPQMARTQSNISSSSEPSPFLVDVISYYIRTALQPVFFTIYTVKICFSYPKDPVEDVFISNLEAEFPEISHKDASIRHKKTVTETYGAFISISYRKASLSNREIEKNILLRTTEVHVNAIPPSETEDLDWLTVYFADSKSKNSTETKIRTCNIKFQSLENKSFNVCLDKDSRRTFKDVQSIEITPCVDPGYSVQKSANNKFSLGGEKHPGLCKYMSKALLLPLNTFAGIIH</sequence>
<name>A0A3B3RWW2_9TELE</name>
<dbReference type="PANTHER" id="PTHR15593:SF1">
    <property type="entry name" value="PHOSPHOINOSITIDE 3-KINASE REGULATORY SUBUNIT 6"/>
    <property type="match status" value="1"/>
</dbReference>
<dbReference type="STRING" id="1676925.ENSPKIP00000022261"/>
<dbReference type="GO" id="GO:0007186">
    <property type="term" value="P:G protein-coupled receptor signaling pathway"/>
    <property type="evidence" value="ECO:0007669"/>
    <property type="project" value="TreeGrafter"/>
</dbReference>
<protein>
    <submittedName>
        <fullName evidence="2">Phosphoinositide-3-kinase regulatory subunit 6</fullName>
    </submittedName>
</protein>